<dbReference type="InterPro" id="IPR051315">
    <property type="entry name" value="Bact_Chemotaxis_CheA"/>
</dbReference>
<dbReference type="InterPro" id="IPR002545">
    <property type="entry name" value="CheW-lke_dom"/>
</dbReference>
<name>A0ABP7ETN0_9SPHN</name>
<organism evidence="16 17">
    <name type="scientific">Sphingomonas cynarae</name>
    <dbReference type="NCBI Taxonomy" id="930197"/>
    <lineage>
        <taxon>Bacteria</taxon>
        <taxon>Pseudomonadati</taxon>
        <taxon>Pseudomonadota</taxon>
        <taxon>Alphaproteobacteria</taxon>
        <taxon>Sphingomonadales</taxon>
        <taxon>Sphingomonadaceae</taxon>
        <taxon>Sphingomonas</taxon>
    </lineage>
</organism>
<dbReference type="SMART" id="SM01231">
    <property type="entry name" value="H-kinase_dim"/>
    <property type="match status" value="1"/>
</dbReference>
<keyword evidence="6" id="KW-0808">Transferase</keyword>
<evidence type="ECO:0000256" key="10">
    <source>
        <dbReference type="ARBA" id="ARBA00023012"/>
    </source>
</evidence>
<keyword evidence="9" id="KW-0067">ATP-binding</keyword>
<feature type="domain" description="Histidine kinase" evidence="13">
    <location>
        <begin position="360"/>
        <end position="606"/>
    </location>
</feature>
<evidence type="ECO:0000256" key="5">
    <source>
        <dbReference type="ARBA" id="ARBA00022553"/>
    </source>
</evidence>
<evidence type="ECO:0000256" key="6">
    <source>
        <dbReference type="ARBA" id="ARBA00022679"/>
    </source>
</evidence>
<comment type="caution">
    <text evidence="16">The sequence shown here is derived from an EMBL/GenBank/DDBJ whole genome shotgun (WGS) entry which is preliminary data.</text>
</comment>
<evidence type="ECO:0000259" key="15">
    <source>
        <dbReference type="PROSITE" id="PS50894"/>
    </source>
</evidence>
<dbReference type="PRINTS" id="PR00344">
    <property type="entry name" value="BCTRLSENSOR"/>
</dbReference>
<dbReference type="PANTHER" id="PTHR43395:SF10">
    <property type="entry name" value="CHEMOTAXIS PROTEIN CHEA"/>
    <property type="match status" value="1"/>
</dbReference>
<dbReference type="Pfam" id="PF01627">
    <property type="entry name" value="Hpt"/>
    <property type="match status" value="1"/>
</dbReference>
<evidence type="ECO:0000256" key="9">
    <source>
        <dbReference type="ARBA" id="ARBA00022840"/>
    </source>
</evidence>
<accession>A0ABP7ETN0</accession>
<evidence type="ECO:0000256" key="11">
    <source>
        <dbReference type="ARBA" id="ARBA00035100"/>
    </source>
</evidence>
<feature type="modified residue" description="Phosphohistidine" evidence="12">
    <location>
        <position position="48"/>
    </location>
</feature>
<dbReference type="SUPFAM" id="SSF55874">
    <property type="entry name" value="ATPase domain of HSP90 chaperone/DNA topoisomerase II/histidine kinase"/>
    <property type="match status" value="1"/>
</dbReference>
<dbReference type="Pfam" id="PF01584">
    <property type="entry name" value="CheW"/>
    <property type="match status" value="1"/>
</dbReference>
<proteinExistence type="predicted"/>
<dbReference type="InterPro" id="IPR008207">
    <property type="entry name" value="Sig_transdc_His_kin_Hpt_dom"/>
</dbReference>
<dbReference type="Gene3D" id="1.10.287.560">
    <property type="entry name" value="Histidine kinase CheA-like, homodimeric domain"/>
    <property type="match status" value="1"/>
</dbReference>
<dbReference type="InterPro" id="IPR005467">
    <property type="entry name" value="His_kinase_dom"/>
</dbReference>
<keyword evidence="5 12" id="KW-0597">Phosphoprotein</keyword>
<dbReference type="RefSeq" id="WP_344694744.1">
    <property type="nucleotide sequence ID" value="NZ_BAABBF010000013.1"/>
</dbReference>
<evidence type="ECO:0000256" key="4">
    <source>
        <dbReference type="ARBA" id="ARBA00022500"/>
    </source>
</evidence>
<keyword evidence="10" id="KW-0902">Two-component regulatory system</keyword>
<dbReference type="InterPro" id="IPR036641">
    <property type="entry name" value="HPT_dom_sf"/>
</dbReference>
<dbReference type="SUPFAM" id="SSF47226">
    <property type="entry name" value="Histidine-containing phosphotransfer domain, HPT domain"/>
    <property type="match status" value="1"/>
</dbReference>
<dbReference type="CDD" id="cd00088">
    <property type="entry name" value="HPT"/>
    <property type="match status" value="1"/>
</dbReference>
<dbReference type="InterPro" id="IPR004105">
    <property type="entry name" value="CheA-like_dim"/>
</dbReference>
<comment type="catalytic activity">
    <reaction evidence="1">
        <text>ATP + protein L-histidine = ADP + protein N-phospho-L-histidine.</text>
        <dbReference type="EC" id="2.7.13.3"/>
    </reaction>
</comment>
<dbReference type="PROSITE" id="PS50109">
    <property type="entry name" value="HIS_KIN"/>
    <property type="match status" value="1"/>
</dbReference>
<dbReference type="PANTHER" id="PTHR43395">
    <property type="entry name" value="SENSOR HISTIDINE KINASE CHEA"/>
    <property type="match status" value="1"/>
</dbReference>
<dbReference type="CDD" id="cd00731">
    <property type="entry name" value="CheA_reg"/>
    <property type="match status" value="1"/>
</dbReference>
<dbReference type="SUPFAM" id="SSF50341">
    <property type="entry name" value="CheW-like"/>
    <property type="match status" value="1"/>
</dbReference>
<feature type="domain" description="HPt" evidence="15">
    <location>
        <begin position="1"/>
        <end position="105"/>
    </location>
</feature>
<dbReference type="Gene3D" id="3.30.565.10">
    <property type="entry name" value="Histidine kinase-like ATPase, C-terminal domain"/>
    <property type="match status" value="1"/>
</dbReference>
<dbReference type="InterPro" id="IPR004358">
    <property type="entry name" value="Sig_transdc_His_kin-like_C"/>
</dbReference>
<evidence type="ECO:0000313" key="16">
    <source>
        <dbReference type="EMBL" id="GAA3724536.1"/>
    </source>
</evidence>
<evidence type="ECO:0000256" key="1">
    <source>
        <dbReference type="ARBA" id="ARBA00000085"/>
    </source>
</evidence>
<keyword evidence="17" id="KW-1185">Reference proteome</keyword>
<dbReference type="PROSITE" id="PS50894">
    <property type="entry name" value="HPT"/>
    <property type="match status" value="1"/>
</dbReference>
<evidence type="ECO:0000259" key="13">
    <source>
        <dbReference type="PROSITE" id="PS50109"/>
    </source>
</evidence>
<evidence type="ECO:0000313" key="17">
    <source>
        <dbReference type="Proteomes" id="UP001500523"/>
    </source>
</evidence>
<evidence type="ECO:0000256" key="8">
    <source>
        <dbReference type="ARBA" id="ARBA00022777"/>
    </source>
</evidence>
<evidence type="ECO:0000256" key="3">
    <source>
        <dbReference type="ARBA" id="ARBA00021495"/>
    </source>
</evidence>
<dbReference type="InterPro" id="IPR037006">
    <property type="entry name" value="CheA-like_homodim_sf"/>
</dbReference>
<dbReference type="Gene3D" id="2.30.30.40">
    <property type="entry name" value="SH3 Domains"/>
    <property type="match status" value="1"/>
</dbReference>
<keyword evidence="8" id="KW-0418">Kinase</keyword>
<keyword evidence="4" id="KW-0145">Chemotaxis</keyword>
<dbReference type="EMBL" id="BAABBF010000013">
    <property type="protein sequence ID" value="GAA3724536.1"/>
    <property type="molecule type" value="Genomic_DNA"/>
</dbReference>
<sequence>MSDDLDDIQAIFFEECAEGLATAEAGLSAMADGDVSAGVIAGVFRAVHSIKGGAGAFGHAALTAFSHRFENVLDEVRAGRIAPTPGVTRVMLTAFDVLADHVAAAQGTSPLPADAAVAAALDQVLADRGVAEAAPVPAAPAPAPVAVVEDDPFGFEPVTASVEPFDPFGFEPVTVTLDLLDDARPVVADAPLPWTVTFVPSDAALANGGEPMLIVRELEMLGGTITGVDLSRLPSLRDLEPEHAYLGWTISVPGTVEESAIGECFDFVAPESIVDIVREISSDMASTGVPVVPPVAVAPVPAPVPVPVALAEVPTLIATPIAAAPVPPMPVAVAPVAPPPPVRPAPVRVDEAEVQRTHEVAAQTIRVDLTKLDMLLNLVGELVIRGSILADRLSPKDQERVELPQLSRLTREIQDTVMSLRAQPIKQAFSRVPRMLRDLSAETGKQVTLETTGETTEVDKGVIEKIGDPLTHMIRNAVDHGIESPEKRLAAGKPAQGTIKLSAEQKGARIFVRVADDGGGIDRARVRAKAVEKGIVAPDAVLTDEEIDQLICAPGFSTAETISNISGRGVGMDVVRSNVEALGGRVEIASTPGKGTTFTMVLPLTLAILEGMIVRLAGQRFVLPLANVIETVQPEPGQVRPTTTTGEVIELRGNYLPVRRLTRTFGFADNDARTPEESLVIIVESETAGHVGLMVDTIDDRREVVIKSLDQNLHPIRGLGGATILGDGSIALILDIEALVGPSAPLNRYPQKGLAA</sequence>
<dbReference type="EC" id="2.7.13.3" evidence="2"/>
<comment type="function">
    <text evidence="11">Involved in the transmission of sensory signals from the chemoreceptors to the flagellar motors. CheA is autophosphorylated; it can transfer its phosphate group to either CheB or CheY.</text>
</comment>
<dbReference type="Proteomes" id="UP001500523">
    <property type="component" value="Unassembled WGS sequence"/>
</dbReference>
<protein>
    <recommendedName>
        <fullName evidence="3">Chemotaxis protein CheA</fullName>
        <ecNumber evidence="2">2.7.13.3</ecNumber>
    </recommendedName>
</protein>
<dbReference type="PROSITE" id="PS50851">
    <property type="entry name" value="CHEW"/>
    <property type="match status" value="1"/>
</dbReference>
<evidence type="ECO:0000256" key="12">
    <source>
        <dbReference type="PROSITE-ProRule" id="PRU00110"/>
    </source>
</evidence>
<dbReference type="SMART" id="SM00073">
    <property type="entry name" value="HPT"/>
    <property type="match status" value="1"/>
</dbReference>
<reference evidence="17" key="1">
    <citation type="journal article" date="2019" name="Int. J. Syst. Evol. Microbiol.">
        <title>The Global Catalogue of Microorganisms (GCM) 10K type strain sequencing project: providing services to taxonomists for standard genome sequencing and annotation.</title>
        <authorList>
            <consortium name="The Broad Institute Genomics Platform"/>
            <consortium name="The Broad Institute Genome Sequencing Center for Infectious Disease"/>
            <person name="Wu L."/>
            <person name="Ma J."/>
        </authorList>
    </citation>
    <scope>NUCLEOTIDE SEQUENCE [LARGE SCALE GENOMIC DNA]</scope>
    <source>
        <strain evidence="17">JCM 17498</strain>
    </source>
</reference>
<dbReference type="Gene3D" id="1.20.120.160">
    <property type="entry name" value="HPT domain"/>
    <property type="match status" value="1"/>
</dbReference>
<evidence type="ECO:0000256" key="7">
    <source>
        <dbReference type="ARBA" id="ARBA00022741"/>
    </source>
</evidence>
<evidence type="ECO:0000256" key="2">
    <source>
        <dbReference type="ARBA" id="ARBA00012438"/>
    </source>
</evidence>
<dbReference type="CDD" id="cd16916">
    <property type="entry name" value="HATPase_CheA-like"/>
    <property type="match status" value="1"/>
</dbReference>
<feature type="domain" description="CheW-like" evidence="14">
    <location>
        <begin position="608"/>
        <end position="745"/>
    </location>
</feature>
<dbReference type="Pfam" id="PF02518">
    <property type="entry name" value="HATPase_c"/>
    <property type="match status" value="1"/>
</dbReference>
<dbReference type="Pfam" id="PF02895">
    <property type="entry name" value="H-kinase_dim"/>
    <property type="match status" value="1"/>
</dbReference>
<dbReference type="SUPFAM" id="SSF47384">
    <property type="entry name" value="Homodimeric domain of signal transducing histidine kinase"/>
    <property type="match status" value="1"/>
</dbReference>
<dbReference type="InterPro" id="IPR036061">
    <property type="entry name" value="CheW-like_dom_sf"/>
</dbReference>
<dbReference type="InterPro" id="IPR036890">
    <property type="entry name" value="HATPase_C_sf"/>
</dbReference>
<gene>
    <name evidence="16" type="ORF">GCM10022268_35760</name>
</gene>
<evidence type="ECO:0000259" key="14">
    <source>
        <dbReference type="PROSITE" id="PS50851"/>
    </source>
</evidence>
<dbReference type="SMART" id="SM00260">
    <property type="entry name" value="CheW"/>
    <property type="match status" value="1"/>
</dbReference>
<dbReference type="SMART" id="SM00387">
    <property type="entry name" value="HATPase_c"/>
    <property type="match status" value="1"/>
</dbReference>
<dbReference type="InterPro" id="IPR003594">
    <property type="entry name" value="HATPase_dom"/>
</dbReference>
<keyword evidence="7" id="KW-0547">Nucleotide-binding</keyword>
<dbReference type="InterPro" id="IPR036097">
    <property type="entry name" value="HisK_dim/P_sf"/>
</dbReference>